<dbReference type="AlphaFoldDB" id="A0A0R3L725"/>
<evidence type="ECO:0000259" key="2">
    <source>
        <dbReference type="Pfam" id="PF01757"/>
    </source>
</evidence>
<feature type="transmembrane region" description="Helical" evidence="1">
    <location>
        <begin position="157"/>
        <end position="188"/>
    </location>
</feature>
<dbReference type="Pfam" id="PF01757">
    <property type="entry name" value="Acyl_transf_3"/>
    <property type="match status" value="1"/>
</dbReference>
<feature type="transmembrane region" description="Helical" evidence="1">
    <location>
        <begin position="325"/>
        <end position="341"/>
    </location>
</feature>
<dbReference type="Pfam" id="PF19040">
    <property type="entry name" value="SGNH"/>
    <property type="match status" value="1"/>
</dbReference>
<feature type="transmembrane region" description="Helical" evidence="1">
    <location>
        <begin position="258"/>
        <end position="278"/>
    </location>
</feature>
<dbReference type="PANTHER" id="PTHR23028">
    <property type="entry name" value="ACETYLTRANSFERASE"/>
    <property type="match status" value="1"/>
</dbReference>
<keyword evidence="1" id="KW-0812">Transmembrane</keyword>
<evidence type="ECO:0000259" key="3">
    <source>
        <dbReference type="Pfam" id="PF19040"/>
    </source>
</evidence>
<feature type="domain" description="SGNH" evidence="3">
    <location>
        <begin position="416"/>
        <end position="618"/>
    </location>
</feature>
<evidence type="ECO:0000313" key="4">
    <source>
        <dbReference type="EMBL" id="KRR03642.1"/>
    </source>
</evidence>
<dbReference type="InterPro" id="IPR043968">
    <property type="entry name" value="SGNH"/>
</dbReference>
<feature type="transmembrane region" description="Helical" evidence="1">
    <location>
        <begin position="353"/>
        <end position="374"/>
    </location>
</feature>
<evidence type="ECO:0000313" key="5">
    <source>
        <dbReference type="Proteomes" id="UP000050863"/>
    </source>
</evidence>
<dbReference type="Proteomes" id="UP000050863">
    <property type="component" value="Unassembled WGS sequence"/>
</dbReference>
<feature type="domain" description="Acyltransferase 3" evidence="2">
    <location>
        <begin position="20"/>
        <end position="339"/>
    </location>
</feature>
<keyword evidence="5" id="KW-1185">Reference proteome</keyword>
<sequence length="636" mass="69596">MVAISGSSALSLPSPKYRPDVDGLRAVAVMLVLNFHAFPDAAPGGFVGVDVFFVISGFLITGIIARELELGRFSLIEFYNRRIRRIFPALIVVLCATLVLGWLWMLPSAFAQLGSDTFASAAFLANIALLLQSGYFDVESAKKPLLHLWSLGIEEQFYLFWPLLLVIAVRLRMSILAGIALLGIASFALNVMLIDSNPVAAFYLPFTRMFELLAGAALACGWNKVGHGVKASDWRAWTGVALIAASVVMLDSHRAFPGWWAALPVAGSALLLSAPAAWVNRAVLASRPLVWIGLISYPLYLWHWPLLVFGGIIKFAPLTLPERELILLASVVLAWATYRFVETPIRFGVPSRRKMFGLGAGMAMIAVAGFAVVWGRGFDYRLPPEIRAMANVTTESSKWRFHECMLDLSRETTFPDSCVERDRRPLVLVWGDSTAGALLPGLRKAQEARNFGIAQLTSSSCIPALNADIPGNPNCRAMNDKVFSLVRQIEPDIVVLHGTWEKHLDNVAETVVALKKTNARVIILGGVPMWRRGLPSEVLRYFMLHRTLIPERSPSASPPTAYDAVMRARLEPLGAEFISASDVFCNAQGCLTRIGDAAGDITVIDQVHLTEMASVFLIESIIDRLLGSGASASRPR</sequence>
<evidence type="ECO:0000256" key="1">
    <source>
        <dbReference type="SAM" id="Phobius"/>
    </source>
</evidence>
<reference evidence="4 5" key="1">
    <citation type="submission" date="2014-03" db="EMBL/GenBank/DDBJ databases">
        <title>Bradyrhizobium valentinum sp. nov., isolated from effective nodules of Lupinus mariae-josephae, a lupine endemic of basic-lime soils in Eastern Spain.</title>
        <authorList>
            <person name="Duran D."/>
            <person name="Rey L."/>
            <person name="Navarro A."/>
            <person name="Busquets A."/>
            <person name="Imperial J."/>
            <person name="Ruiz-Argueso T."/>
        </authorList>
    </citation>
    <scope>NUCLEOTIDE SEQUENCE [LARGE SCALE GENOMIC DNA]</scope>
    <source>
        <strain evidence="4 5">PAC68</strain>
    </source>
</reference>
<gene>
    <name evidence="4" type="ORF">CQ12_12475</name>
</gene>
<keyword evidence="1" id="KW-0472">Membrane</keyword>
<organism evidence="4 5">
    <name type="scientific">Bradyrhizobium jicamae</name>
    <dbReference type="NCBI Taxonomy" id="280332"/>
    <lineage>
        <taxon>Bacteria</taxon>
        <taxon>Pseudomonadati</taxon>
        <taxon>Pseudomonadota</taxon>
        <taxon>Alphaproteobacteria</taxon>
        <taxon>Hyphomicrobiales</taxon>
        <taxon>Nitrobacteraceae</taxon>
        <taxon>Bradyrhizobium</taxon>
    </lineage>
</organism>
<accession>A0A0R3L725</accession>
<dbReference type="GO" id="GO:0016020">
    <property type="term" value="C:membrane"/>
    <property type="evidence" value="ECO:0007669"/>
    <property type="project" value="TreeGrafter"/>
</dbReference>
<feature type="transmembrane region" description="Helical" evidence="1">
    <location>
        <begin position="86"/>
        <end position="105"/>
    </location>
</feature>
<protein>
    <recommendedName>
        <fullName evidence="6">Acyltransferase</fullName>
    </recommendedName>
</protein>
<comment type="caution">
    <text evidence="4">The sequence shown here is derived from an EMBL/GenBank/DDBJ whole genome shotgun (WGS) entry which is preliminary data.</text>
</comment>
<dbReference type="GO" id="GO:0016747">
    <property type="term" value="F:acyltransferase activity, transferring groups other than amino-acyl groups"/>
    <property type="evidence" value="ECO:0007669"/>
    <property type="project" value="InterPro"/>
</dbReference>
<name>A0A0R3L725_9BRAD</name>
<dbReference type="EMBL" id="LLXZ01000141">
    <property type="protein sequence ID" value="KRR03642.1"/>
    <property type="molecule type" value="Genomic_DNA"/>
</dbReference>
<dbReference type="InterPro" id="IPR050879">
    <property type="entry name" value="Acyltransferase_3"/>
</dbReference>
<evidence type="ECO:0008006" key="6">
    <source>
        <dbReference type="Google" id="ProtNLM"/>
    </source>
</evidence>
<proteinExistence type="predicted"/>
<dbReference type="SUPFAM" id="SSF52266">
    <property type="entry name" value="SGNH hydrolase"/>
    <property type="match status" value="1"/>
</dbReference>
<feature type="transmembrane region" description="Helical" evidence="1">
    <location>
        <begin position="44"/>
        <end position="65"/>
    </location>
</feature>
<keyword evidence="1" id="KW-1133">Transmembrane helix</keyword>
<dbReference type="GO" id="GO:0009103">
    <property type="term" value="P:lipopolysaccharide biosynthetic process"/>
    <property type="evidence" value="ECO:0007669"/>
    <property type="project" value="TreeGrafter"/>
</dbReference>
<feature type="transmembrane region" description="Helical" evidence="1">
    <location>
        <begin position="290"/>
        <end position="313"/>
    </location>
</feature>
<dbReference type="PANTHER" id="PTHR23028:SF53">
    <property type="entry name" value="ACYL_TRANSF_3 DOMAIN-CONTAINING PROTEIN"/>
    <property type="match status" value="1"/>
</dbReference>
<dbReference type="InterPro" id="IPR002656">
    <property type="entry name" value="Acyl_transf_3_dom"/>
</dbReference>